<accession>A0A840CXL7</accession>
<name>A0A840CXL7_9BACT</name>
<dbReference type="CDD" id="cd05254">
    <property type="entry name" value="dTDP_HR_like_SDR_e"/>
    <property type="match status" value="1"/>
</dbReference>
<dbReference type="GO" id="GO:0005829">
    <property type="term" value="C:cytosol"/>
    <property type="evidence" value="ECO:0007669"/>
    <property type="project" value="TreeGrafter"/>
</dbReference>
<comment type="similarity">
    <text evidence="2 6">Belongs to the dTDP-4-dehydrorhamnose reductase family.</text>
</comment>
<comment type="function">
    <text evidence="6">Catalyzes the reduction of dTDP-6-deoxy-L-lyxo-4-hexulose to yield dTDP-L-rhamnose.</text>
</comment>
<comment type="catalytic activity">
    <reaction evidence="5">
        <text>dTDP-beta-L-rhamnose + NADP(+) = dTDP-4-dehydro-beta-L-rhamnose + NADPH + H(+)</text>
        <dbReference type="Rhea" id="RHEA:21796"/>
        <dbReference type="ChEBI" id="CHEBI:15378"/>
        <dbReference type="ChEBI" id="CHEBI:57510"/>
        <dbReference type="ChEBI" id="CHEBI:57783"/>
        <dbReference type="ChEBI" id="CHEBI:58349"/>
        <dbReference type="ChEBI" id="CHEBI:62830"/>
        <dbReference type="EC" id="1.1.1.133"/>
    </reaction>
</comment>
<dbReference type="PANTHER" id="PTHR10491:SF4">
    <property type="entry name" value="METHIONINE ADENOSYLTRANSFERASE 2 SUBUNIT BETA"/>
    <property type="match status" value="1"/>
</dbReference>
<dbReference type="Proteomes" id="UP000555103">
    <property type="component" value="Unassembled WGS sequence"/>
</dbReference>
<dbReference type="SUPFAM" id="SSF51735">
    <property type="entry name" value="NAD(P)-binding Rossmann-fold domains"/>
    <property type="match status" value="1"/>
</dbReference>
<dbReference type="Pfam" id="PF04321">
    <property type="entry name" value="RmlD_sub_bind"/>
    <property type="match status" value="1"/>
</dbReference>
<dbReference type="AlphaFoldDB" id="A0A840CXL7"/>
<dbReference type="UniPathway" id="UPA00124"/>
<dbReference type="InterPro" id="IPR029903">
    <property type="entry name" value="RmlD-like-bd"/>
</dbReference>
<dbReference type="InterPro" id="IPR005913">
    <property type="entry name" value="dTDP_dehydrorham_reduct"/>
</dbReference>
<evidence type="ECO:0000256" key="2">
    <source>
        <dbReference type="ARBA" id="ARBA00010944"/>
    </source>
</evidence>
<proteinExistence type="inferred from homology"/>
<dbReference type="RefSeq" id="WP_317169900.1">
    <property type="nucleotide sequence ID" value="NZ_JACIEP010000014.1"/>
</dbReference>
<evidence type="ECO:0000256" key="6">
    <source>
        <dbReference type="RuleBase" id="RU364082"/>
    </source>
</evidence>
<dbReference type="PANTHER" id="PTHR10491">
    <property type="entry name" value="DTDP-4-DEHYDRORHAMNOSE REDUCTASE"/>
    <property type="match status" value="1"/>
</dbReference>
<protein>
    <recommendedName>
        <fullName evidence="4 6">dTDP-4-dehydrorhamnose reductase</fullName>
        <ecNumber evidence="3 6">1.1.1.133</ecNumber>
    </recommendedName>
</protein>
<evidence type="ECO:0000313" key="8">
    <source>
        <dbReference type="EMBL" id="MBB4037515.1"/>
    </source>
</evidence>
<dbReference type="GO" id="GO:0019305">
    <property type="term" value="P:dTDP-rhamnose biosynthetic process"/>
    <property type="evidence" value="ECO:0007669"/>
    <property type="project" value="UniProtKB-UniPathway"/>
</dbReference>
<evidence type="ECO:0000256" key="1">
    <source>
        <dbReference type="ARBA" id="ARBA00004781"/>
    </source>
</evidence>
<evidence type="ECO:0000256" key="4">
    <source>
        <dbReference type="ARBA" id="ARBA00017099"/>
    </source>
</evidence>
<dbReference type="EC" id="1.1.1.133" evidence="3 6"/>
<evidence type="ECO:0000256" key="5">
    <source>
        <dbReference type="ARBA" id="ARBA00048200"/>
    </source>
</evidence>
<feature type="domain" description="RmlD-like substrate binding" evidence="7">
    <location>
        <begin position="29"/>
        <end position="313"/>
    </location>
</feature>
<evidence type="ECO:0000256" key="3">
    <source>
        <dbReference type="ARBA" id="ARBA00012929"/>
    </source>
</evidence>
<organism evidence="8 9">
    <name type="scientific">Dysgonomonas hofstadii</name>
    <dbReference type="NCBI Taxonomy" id="637886"/>
    <lineage>
        <taxon>Bacteria</taxon>
        <taxon>Pseudomonadati</taxon>
        <taxon>Bacteroidota</taxon>
        <taxon>Bacteroidia</taxon>
        <taxon>Bacteroidales</taxon>
        <taxon>Dysgonomonadaceae</taxon>
        <taxon>Dysgonomonas</taxon>
    </lineage>
</organism>
<comment type="caution">
    <text evidence="8">The sequence shown here is derived from an EMBL/GenBank/DDBJ whole genome shotgun (WGS) entry which is preliminary data.</text>
</comment>
<keyword evidence="9" id="KW-1185">Reference proteome</keyword>
<dbReference type="Gene3D" id="3.40.50.720">
    <property type="entry name" value="NAD(P)-binding Rossmann-like Domain"/>
    <property type="match status" value="1"/>
</dbReference>
<reference evidence="8 9" key="1">
    <citation type="submission" date="2020-08" db="EMBL/GenBank/DDBJ databases">
        <title>Genomic Encyclopedia of Type Strains, Phase IV (KMG-IV): sequencing the most valuable type-strain genomes for metagenomic binning, comparative biology and taxonomic classification.</title>
        <authorList>
            <person name="Goeker M."/>
        </authorList>
    </citation>
    <scope>NUCLEOTIDE SEQUENCE [LARGE SCALE GENOMIC DNA]</scope>
    <source>
        <strain evidence="8 9">DSM 104969</strain>
    </source>
</reference>
<evidence type="ECO:0000313" key="9">
    <source>
        <dbReference type="Proteomes" id="UP000555103"/>
    </source>
</evidence>
<keyword evidence="6" id="KW-0521">NADP</keyword>
<dbReference type="EMBL" id="JACIEP010000014">
    <property type="protein sequence ID" value="MBB4037515.1"/>
    <property type="molecule type" value="Genomic_DNA"/>
</dbReference>
<dbReference type="NCBIfam" id="TIGR01214">
    <property type="entry name" value="rmlD"/>
    <property type="match status" value="1"/>
</dbReference>
<comment type="pathway">
    <text evidence="1 6">Carbohydrate biosynthesis; dTDP-L-rhamnose biosynthesis.</text>
</comment>
<dbReference type="GO" id="GO:0008831">
    <property type="term" value="F:dTDP-4-dehydrorhamnose reductase activity"/>
    <property type="evidence" value="ECO:0007669"/>
    <property type="project" value="UniProtKB-EC"/>
</dbReference>
<dbReference type="Gene3D" id="3.90.25.10">
    <property type="entry name" value="UDP-galactose 4-epimerase, domain 1"/>
    <property type="match status" value="1"/>
</dbReference>
<keyword evidence="6 8" id="KW-0560">Oxidoreductase</keyword>
<sequence length="319" mass="35803">MAFFSGNKQADDQDETARNIFMFELVQKNILITGANGQLGSELKRASKEHENNFKFIFTDVSELDITDLDAINDFVRENKIRYIVNCAAYTAVDKAEDDIDLCYRINRDAAANLGIAATNNGAKIIHISTDYVYDGTSTKPYAEDDEVNPQSVYGKSKLEGERELMRACPGSIVIRTAWLYSIFGNNFVKTMMKYGRERDELNVVADQTGTPTNAADLAQAIIKILDHSEAHGFSAGIYHYSNEGVTTWYDFTIQIHKDAAIACKVNPITTDQYPTKAIRPKYSVLDKSKIKSTFNLSIPKWEDSLNICIEELLTNNNN</sequence>
<evidence type="ECO:0000259" key="7">
    <source>
        <dbReference type="Pfam" id="PF04321"/>
    </source>
</evidence>
<gene>
    <name evidence="8" type="ORF">GGR21_003432</name>
</gene>
<dbReference type="InterPro" id="IPR036291">
    <property type="entry name" value="NAD(P)-bd_dom_sf"/>
</dbReference>